<dbReference type="EMBL" id="OW150024">
    <property type="protein sequence ID" value="CAH2030341.1"/>
    <property type="molecule type" value="Genomic_DNA"/>
</dbReference>
<evidence type="ECO:0000313" key="1">
    <source>
        <dbReference type="EMBL" id="CAH2030341.1"/>
    </source>
</evidence>
<evidence type="ECO:0000313" key="2">
    <source>
        <dbReference type="Proteomes" id="UP001295463"/>
    </source>
</evidence>
<protein>
    <submittedName>
        <fullName evidence="1">Uncharacterized protein</fullName>
    </submittedName>
</protein>
<organism evidence="1 2">
    <name type="scientific">Trichlorobacter ammonificans</name>
    <dbReference type="NCBI Taxonomy" id="2916410"/>
    <lineage>
        <taxon>Bacteria</taxon>
        <taxon>Pseudomonadati</taxon>
        <taxon>Thermodesulfobacteriota</taxon>
        <taxon>Desulfuromonadia</taxon>
        <taxon>Geobacterales</taxon>
        <taxon>Geobacteraceae</taxon>
        <taxon>Trichlorobacter</taxon>
    </lineage>
</organism>
<proteinExistence type="predicted"/>
<reference evidence="1 2" key="1">
    <citation type="submission" date="2022-03" db="EMBL/GenBank/DDBJ databases">
        <authorList>
            <person name="Koch H."/>
        </authorList>
    </citation>
    <scope>NUCLEOTIDE SEQUENCE [LARGE SCALE GENOMIC DNA]</scope>
    <source>
        <strain evidence="1 2">G1</strain>
    </source>
</reference>
<sequence length="68" mass="7655">MSAFVSSGSRLWMPRVMADRVSSPIPHLLFDVQGNFSQLAGDDFFLQKKLDGRSGAVYKRNSLLPRRV</sequence>
<accession>A0ABM9D549</accession>
<keyword evidence="2" id="KW-1185">Reference proteome</keyword>
<name>A0ABM9D549_9BACT</name>
<gene>
    <name evidence="1" type="ORF">GEAMG1_0519</name>
</gene>
<dbReference type="Proteomes" id="UP001295463">
    <property type="component" value="Chromosome"/>
</dbReference>